<sequence length="34" mass="3220">MDGLYMGIGAGIGALSVLAIAFIVGPPLTGSIGS</sequence>
<keyword evidence="1" id="KW-0812">Transmembrane</keyword>
<accession>A0A382VFB0</accession>
<dbReference type="AlphaFoldDB" id="A0A382VFB0"/>
<keyword evidence="1" id="KW-0472">Membrane</keyword>
<reference evidence="2" key="1">
    <citation type="submission" date="2018-05" db="EMBL/GenBank/DDBJ databases">
        <authorList>
            <person name="Lanie J.A."/>
            <person name="Ng W.-L."/>
            <person name="Kazmierczak K.M."/>
            <person name="Andrzejewski T.M."/>
            <person name="Davidsen T.M."/>
            <person name="Wayne K.J."/>
            <person name="Tettelin H."/>
            <person name="Glass J.I."/>
            <person name="Rusch D."/>
            <person name="Podicherti R."/>
            <person name="Tsui H.-C.T."/>
            <person name="Winkler M.E."/>
        </authorList>
    </citation>
    <scope>NUCLEOTIDE SEQUENCE</scope>
</reference>
<gene>
    <name evidence="2" type="ORF">METZ01_LOCUS398037</name>
</gene>
<keyword evidence="1" id="KW-1133">Transmembrane helix</keyword>
<evidence type="ECO:0000313" key="2">
    <source>
        <dbReference type="EMBL" id="SVD45183.1"/>
    </source>
</evidence>
<evidence type="ECO:0000256" key="1">
    <source>
        <dbReference type="SAM" id="Phobius"/>
    </source>
</evidence>
<name>A0A382VFB0_9ZZZZ</name>
<protein>
    <submittedName>
        <fullName evidence="2">Uncharacterized protein</fullName>
    </submittedName>
</protein>
<feature type="non-terminal residue" evidence="2">
    <location>
        <position position="34"/>
    </location>
</feature>
<proteinExistence type="predicted"/>
<organism evidence="2">
    <name type="scientific">marine metagenome</name>
    <dbReference type="NCBI Taxonomy" id="408172"/>
    <lineage>
        <taxon>unclassified sequences</taxon>
        <taxon>metagenomes</taxon>
        <taxon>ecological metagenomes</taxon>
    </lineage>
</organism>
<dbReference type="EMBL" id="UINC01151523">
    <property type="protein sequence ID" value="SVD45183.1"/>
    <property type="molecule type" value="Genomic_DNA"/>
</dbReference>
<feature type="transmembrane region" description="Helical" evidence="1">
    <location>
        <begin position="6"/>
        <end position="25"/>
    </location>
</feature>